<protein>
    <recommendedName>
        <fullName evidence="3">Sulfotransferase domain-containing protein</fullName>
    </recommendedName>
</protein>
<dbReference type="PANTHER" id="PTHR11783">
    <property type="entry name" value="SULFOTRANSFERASE SULT"/>
    <property type="match status" value="1"/>
</dbReference>
<proteinExistence type="inferred from homology"/>
<dbReference type="InterPro" id="IPR027417">
    <property type="entry name" value="P-loop_NTPase"/>
</dbReference>
<dbReference type="GO" id="GO:0008146">
    <property type="term" value="F:sulfotransferase activity"/>
    <property type="evidence" value="ECO:0007669"/>
    <property type="project" value="InterPro"/>
</dbReference>
<comment type="similarity">
    <text evidence="1">Belongs to the sulfotransferase 1 family.</text>
</comment>
<organism evidence="4 5">
    <name type="scientific">Pinctada imbricata</name>
    <name type="common">Atlantic pearl-oyster</name>
    <name type="synonym">Pinctada martensii</name>
    <dbReference type="NCBI Taxonomy" id="66713"/>
    <lineage>
        <taxon>Eukaryota</taxon>
        <taxon>Metazoa</taxon>
        <taxon>Spiralia</taxon>
        <taxon>Lophotrochozoa</taxon>
        <taxon>Mollusca</taxon>
        <taxon>Bivalvia</taxon>
        <taxon>Autobranchia</taxon>
        <taxon>Pteriomorphia</taxon>
        <taxon>Pterioida</taxon>
        <taxon>Pterioidea</taxon>
        <taxon>Pteriidae</taxon>
        <taxon>Pinctada</taxon>
    </lineage>
</organism>
<gene>
    <name evidence="4" type="ORF">FSP39_012626</name>
</gene>
<evidence type="ECO:0000259" key="3">
    <source>
        <dbReference type="Pfam" id="PF00685"/>
    </source>
</evidence>
<accession>A0AA89BVT2</accession>
<keyword evidence="2" id="KW-0808">Transferase</keyword>
<feature type="domain" description="Sulfotransferase" evidence="3">
    <location>
        <begin position="35"/>
        <end position="232"/>
    </location>
</feature>
<dbReference type="InterPro" id="IPR000863">
    <property type="entry name" value="Sulfotransferase_dom"/>
</dbReference>
<name>A0AA89BVT2_PINIB</name>
<evidence type="ECO:0000313" key="4">
    <source>
        <dbReference type="EMBL" id="KAK3084383.1"/>
    </source>
</evidence>
<keyword evidence="5" id="KW-1185">Reference proteome</keyword>
<dbReference type="SUPFAM" id="SSF52540">
    <property type="entry name" value="P-loop containing nucleoside triphosphate hydrolases"/>
    <property type="match status" value="1"/>
</dbReference>
<dbReference type="AlphaFoldDB" id="A0AA89BVT2"/>
<comment type="caution">
    <text evidence="4">The sequence shown here is derived from an EMBL/GenBank/DDBJ whole genome shotgun (WGS) entry which is preliminary data.</text>
</comment>
<dbReference type="Pfam" id="PF00685">
    <property type="entry name" value="Sulfotransfer_1"/>
    <property type="match status" value="1"/>
</dbReference>
<reference evidence="4" key="1">
    <citation type="submission" date="2019-08" db="EMBL/GenBank/DDBJ databases">
        <title>The improved chromosome-level genome for the pearl oyster Pinctada fucata martensii using PacBio sequencing and Hi-C.</title>
        <authorList>
            <person name="Zheng Z."/>
        </authorList>
    </citation>
    <scope>NUCLEOTIDE SEQUENCE</scope>
    <source>
        <strain evidence="4">ZZ-2019</strain>
        <tissue evidence="4">Adductor muscle</tissue>
    </source>
</reference>
<dbReference type="Proteomes" id="UP001186944">
    <property type="component" value="Unassembled WGS sequence"/>
</dbReference>
<dbReference type="Gene3D" id="3.40.50.300">
    <property type="entry name" value="P-loop containing nucleotide triphosphate hydrolases"/>
    <property type="match status" value="1"/>
</dbReference>
<sequence>MLTIDGIGIPAFPPSKQPGGFPKRLNEIINMETRPNDIILATYPKNGTHWMSEILDLLVRGSAEYSKEKIVKIMEFIPHMELINGLQSPRILNTHLPYKWFPWKHIQNGGKIVHCARNPKDTYVSLFHHCSAGMELGPKTKGMTWAQFFDNCVIGNGTIYGSWFDYEKEMHQAKRNNKNIHTVHFEKLKEEPEKEIKGIAVFLNLEVSDHFIKDIAHKCQFQNLKKAKDAAQLVSPQLQKFLAERKKKSPDFKPPDIYRKCSVLQYMIKIAEYFNLMNLAG</sequence>
<evidence type="ECO:0000313" key="5">
    <source>
        <dbReference type="Proteomes" id="UP001186944"/>
    </source>
</evidence>
<evidence type="ECO:0000256" key="1">
    <source>
        <dbReference type="ARBA" id="ARBA00005771"/>
    </source>
</evidence>
<evidence type="ECO:0000256" key="2">
    <source>
        <dbReference type="ARBA" id="ARBA00022679"/>
    </source>
</evidence>
<dbReference type="EMBL" id="VSWD01000013">
    <property type="protein sequence ID" value="KAK3084383.1"/>
    <property type="molecule type" value="Genomic_DNA"/>
</dbReference>